<evidence type="ECO:0000256" key="3">
    <source>
        <dbReference type="ARBA" id="ARBA00023098"/>
    </source>
</evidence>
<comment type="caution">
    <text evidence="7">The sequence shown here is derived from an EMBL/GenBank/DDBJ whole genome shotgun (WGS) entry which is preliminary data.</text>
</comment>
<feature type="transmembrane region" description="Helical" evidence="5">
    <location>
        <begin position="831"/>
        <end position="855"/>
    </location>
</feature>
<evidence type="ECO:0000256" key="5">
    <source>
        <dbReference type="SAM" id="Phobius"/>
    </source>
</evidence>
<gene>
    <name evidence="7" type="ORF">Cba03nite_72760</name>
</gene>
<dbReference type="PANTHER" id="PTHR14226:SF29">
    <property type="entry name" value="NEUROPATHY TARGET ESTERASE SWS"/>
    <property type="match status" value="1"/>
</dbReference>
<dbReference type="AlphaFoldDB" id="A0A8J3JS48"/>
<feature type="transmembrane region" description="Helical" evidence="5">
    <location>
        <begin position="867"/>
        <end position="887"/>
    </location>
</feature>
<keyword evidence="3 4" id="KW-0443">Lipid metabolism</keyword>
<evidence type="ECO:0000256" key="2">
    <source>
        <dbReference type="ARBA" id="ARBA00022963"/>
    </source>
</evidence>
<dbReference type="RefSeq" id="WP_203756501.1">
    <property type="nucleotide sequence ID" value="NZ_BONF01000055.1"/>
</dbReference>
<dbReference type="Gene3D" id="3.40.1090.10">
    <property type="entry name" value="Cytosolic phospholipase A2 catalytic domain"/>
    <property type="match status" value="2"/>
</dbReference>
<sequence length="939" mass="98631">MVGAEPERELRLALVLNGGVSLAVWMAGVAYEIDLLRRASAQDRSAVADDAVARQWWMLCHPEQGTSRRVVVDVIAGTSAGGINGTLLAAAVARGATLDPVEFEATSARSRRWMREVWTERACLERGKLLPDGPGPRSVLDGDYFSETITSVLTEVDADGAEGLPVTLFLTATCMGHSQRSYVDSYGQAFTVADHRRLYQFEHAPRRIEYVAPDAAADLDGGLDGCFRLSERNDFARGNAAQLARAARASASFPVAFAPVPSTPALCAQQAPGTPRLGGAGPLLDGGILDNSPFGPVLKAVAYQPLDSPADRLVVYVVPSNGSETAEDPAPGAEPTLRQVIGSTMSFPREADFRLDVDGIADLMVASNAAWEEAQALFTTLLSNAAERRDFSHLARRLVPVYRRGRAAGGVCEAQSLARPGPSTALSAAPGLDQAEVEAVLATSPRWIPPDSQGHGALGDPATTQPWHWGVTAAHRAVRLMLSKLRTDLDGSPTAELQAAVAEVDAQLRRVLAVRDELERTLAGLIPPRQSGAAAVAVAVNTQLTRLRIPEVLGHVVTAAALRVASVYGQTPQAVLECVLTVEVLACSLNARVSSPRPAPFKLLRLGPDVEVPVLSHHEAGALAGRLGALKLYGTQVNHFAAFGLPQWRDWDWLCGRLDAVAHLGAALDASPEWIKSTQAAVLAAEGSDPDDYAQRIKAMRGVDTDRLHKAMIDDERGGQSLFDLGRRLIQVAASAAGDTSASARWLRVAVDPCSPADKPGTVRLMRWLTHPARANAWSRLASRHAVLPEPAVPRLLDLKAHAIALATATALALLAVAGVSVATGTSVRGATAAAAGVLIGFLAVLLAGAGILLLLTSINSGHRTRWTRAVGGLLAAGAAVAGLVAWCRTAQAPGSLTAAAAAGTAVIFLGLLSLGGAAGLHGLRRGAGRLVRPHSRKK</sequence>
<dbReference type="GO" id="GO:0016787">
    <property type="term" value="F:hydrolase activity"/>
    <property type="evidence" value="ECO:0007669"/>
    <property type="project" value="UniProtKB-UniRule"/>
</dbReference>
<dbReference type="PROSITE" id="PS51635">
    <property type="entry name" value="PNPLA"/>
    <property type="match status" value="1"/>
</dbReference>
<dbReference type="InterPro" id="IPR050301">
    <property type="entry name" value="NTE"/>
</dbReference>
<feature type="active site" description="Proton acceptor" evidence="4">
    <location>
        <position position="285"/>
    </location>
</feature>
<keyword evidence="2 4" id="KW-0442">Lipid degradation</keyword>
<feature type="transmembrane region" description="Helical" evidence="5">
    <location>
        <begin position="899"/>
        <end position="924"/>
    </location>
</feature>
<dbReference type="InterPro" id="IPR002641">
    <property type="entry name" value="PNPLA_dom"/>
</dbReference>
<dbReference type="GO" id="GO:0016042">
    <property type="term" value="P:lipid catabolic process"/>
    <property type="evidence" value="ECO:0007669"/>
    <property type="project" value="UniProtKB-UniRule"/>
</dbReference>
<comment type="caution">
    <text evidence="4">Lacks conserved residue(s) required for the propagation of feature annotation.</text>
</comment>
<dbReference type="Pfam" id="PF01734">
    <property type="entry name" value="Patatin"/>
    <property type="match status" value="1"/>
</dbReference>
<feature type="active site" description="Nucleophile" evidence="4">
    <location>
        <position position="79"/>
    </location>
</feature>
<dbReference type="Pfam" id="PF11856">
    <property type="entry name" value="DUF3376"/>
    <property type="match status" value="1"/>
</dbReference>
<dbReference type="PANTHER" id="PTHR14226">
    <property type="entry name" value="NEUROPATHY TARGET ESTERASE/SWISS CHEESE D.MELANOGASTER"/>
    <property type="match status" value="1"/>
</dbReference>
<feature type="short sequence motif" description="GXSXG" evidence="4">
    <location>
        <begin position="77"/>
        <end position="81"/>
    </location>
</feature>
<protein>
    <recommendedName>
        <fullName evidence="6">PNPLA domain-containing protein</fullName>
    </recommendedName>
</protein>
<reference evidence="7 8" key="1">
    <citation type="submission" date="2021-01" db="EMBL/GenBank/DDBJ databases">
        <title>Whole genome shotgun sequence of Catellatospora bangladeshensis NBRC 107357.</title>
        <authorList>
            <person name="Komaki H."/>
            <person name="Tamura T."/>
        </authorList>
    </citation>
    <scope>NUCLEOTIDE SEQUENCE [LARGE SCALE GENOMIC DNA]</scope>
    <source>
        <strain evidence="7 8">NBRC 107357</strain>
    </source>
</reference>
<feature type="transmembrane region" description="Helical" evidence="5">
    <location>
        <begin position="803"/>
        <end position="825"/>
    </location>
</feature>
<evidence type="ECO:0000256" key="4">
    <source>
        <dbReference type="PROSITE-ProRule" id="PRU01161"/>
    </source>
</evidence>
<dbReference type="InterPro" id="IPR024282">
    <property type="entry name" value="DUF3376"/>
</dbReference>
<dbReference type="EMBL" id="BONF01000055">
    <property type="protein sequence ID" value="GIF85927.1"/>
    <property type="molecule type" value="Genomic_DNA"/>
</dbReference>
<evidence type="ECO:0000313" key="7">
    <source>
        <dbReference type="EMBL" id="GIF85927.1"/>
    </source>
</evidence>
<accession>A0A8J3JS48</accession>
<keyword evidence="5" id="KW-0472">Membrane</keyword>
<organism evidence="7 8">
    <name type="scientific">Catellatospora bangladeshensis</name>
    <dbReference type="NCBI Taxonomy" id="310355"/>
    <lineage>
        <taxon>Bacteria</taxon>
        <taxon>Bacillati</taxon>
        <taxon>Actinomycetota</taxon>
        <taxon>Actinomycetes</taxon>
        <taxon>Micromonosporales</taxon>
        <taxon>Micromonosporaceae</taxon>
        <taxon>Catellatospora</taxon>
    </lineage>
</organism>
<evidence type="ECO:0000256" key="1">
    <source>
        <dbReference type="ARBA" id="ARBA00022801"/>
    </source>
</evidence>
<feature type="short sequence motif" description="DGA/G" evidence="4">
    <location>
        <begin position="285"/>
        <end position="287"/>
    </location>
</feature>
<keyword evidence="1 4" id="KW-0378">Hydrolase</keyword>
<keyword evidence="5" id="KW-0812">Transmembrane</keyword>
<dbReference type="SUPFAM" id="SSF52151">
    <property type="entry name" value="FabD/lysophospholipase-like"/>
    <property type="match status" value="1"/>
</dbReference>
<dbReference type="Proteomes" id="UP000601223">
    <property type="component" value="Unassembled WGS sequence"/>
</dbReference>
<evidence type="ECO:0000259" key="6">
    <source>
        <dbReference type="PROSITE" id="PS51635"/>
    </source>
</evidence>
<feature type="domain" description="PNPLA" evidence="6">
    <location>
        <begin position="14"/>
        <end position="298"/>
    </location>
</feature>
<proteinExistence type="predicted"/>
<evidence type="ECO:0000313" key="8">
    <source>
        <dbReference type="Proteomes" id="UP000601223"/>
    </source>
</evidence>
<name>A0A8J3JS48_9ACTN</name>
<feature type="transmembrane region" description="Helical" evidence="5">
    <location>
        <begin position="12"/>
        <end position="31"/>
    </location>
</feature>
<keyword evidence="8" id="KW-1185">Reference proteome</keyword>
<keyword evidence="5" id="KW-1133">Transmembrane helix</keyword>
<dbReference type="InterPro" id="IPR016035">
    <property type="entry name" value="Acyl_Trfase/lysoPLipase"/>
</dbReference>